<evidence type="ECO:0000256" key="2">
    <source>
        <dbReference type="ARBA" id="ARBA00022741"/>
    </source>
</evidence>
<accession>A0A3R9ZJ61</accession>
<dbReference type="Pfam" id="PF00005">
    <property type="entry name" value="ABC_tran"/>
    <property type="match status" value="1"/>
</dbReference>
<dbReference type="InterPro" id="IPR027417">
    <property type="entry name" value="P-loop_NTPase"/>
</dbReference>
<dbReference type="InterPro" id="IPR003593">
    <property type="entry name" value="AAA+_ATPase"/>
</dbReference>
<gene>
    <name evidence="6" type="ORF">EIC27_06265</name>
</gene>
<evidence type="ECO:0000256" key="1">
    <source>
        <dbReference type="ARBA" id="ARBA00022448"/>
    </source>
</evidence>
<dbReference type="PROSITE" id="PS00211">
    <property type="entry name" value="ABC_TRANSPORTER_1"/>
    <property type="match status" value="1"/>
</dbReference>
<comment type="function">
    <text evidence="4">Part of an ABC transporter complex. Transmembrane domains (TMD) form a pore in the inner membrane and the ATP-binding domain (NBD) is responsible for energy generation.</text>
</comment>
<dbReference type="PROSITE" id="PS50893">
    <property type="entry name" value="ABC_TRANSPORTER_2"/>
    <property type="match status" value="1"/>
</dbReference>
<organism evidence="6 7">
    <name type="scientific">Candidatus Aquarickettsia rohweri</name>
    <dbReference type="NCBI Taxonomy" id="2602574"/>
    <lineage>
        <taxon>Bacteria</taxon>
        <taxon>Pseudomonadati</taxon>
        <taxon>Pseudomonadota</taxon>
        <taxon>Alphaproteobacteria</taxon>
        <taxon>Rickettsiales</taxon>
        <taxon>Candidatus Midichloriaceae</taxon>
        <taxon>Candidatus Aquarickettsia</taxon>
    </lineage>
</organism>
<proteinExistence type="predicted"/>
<feature type="domain" description="ABC transporter" evidence="5">
    <location>
        <begin position="6"/>
        <end position="239"/>
    </location>
</feature>
<dbReference type="InterPro" id="IPR050093">
    <property type="entry name" value="ABC_SmlMolc_Importer"/>
</dbReference>
<name>A0A3R9ZJ61_9RICK</name>
<sequence>MEKKLLKIKDINYYLPNSKLTILKNIAFDVDEGDFIIIIGHNGSGKSTFLNAVNRSIDYSSGDITLESKSVRLYSSAEFFKKVITITQRLEENLFESFTVFENFLMYLGKNNSKSADFFNKALKPYNKNLILKKNTLVRDLSGGEKQCLALALAFINPPKLLLLDEHTSALDPKISDEVMELTSVIIKKHKITSIMVTHNLEYAIKYGNKIYALQDGSICYYSNKNKGISKQDLLKYCF</sequence>
<keyword evidence="2" id="KW-0547">Nucleotide-binding</keyword>
<reference evidence="7" key="1">
    <citation type="submission" date="2018-11" db="EMBL/GenBank/DDBJ databases">
        <title>Phylogenetic, genomic, and biogeographic characterization of a novel and ubiquitous marine invertebrate-associated Rickettsiales parasite, Candidatus Marinoinvertebrata rohwerii, gen. nov., sp. nov.</title>
        <authorList>
            <person name="Klinges J.G."/>
            <person name="Rosales S.M."/>
            <person name="Mcminds R."/>
            <person name="Shaver E.C."/>
            <person name="Shantz A."/>
            <person name="Peters E.C."/>
            <person name="Burkepile D.E."/>
            <person name="Silliman B.R."/>
            <person name="Vega Thurber R.L."/>
        </authorList>
    </citation>
    <scope>NUCLEOTIDE SEQUENCE [LARGE SCALE GENOMIC DNA]</scope>
    <source>
        <strain evidence="7">a_cerv_44</strain>
    </source>
</reference>
<dbReference type="AlphaFoldDB" id="A0A3R9ZJ61"/>
<dbReference type="Gene3D" id="3.40.50.300">
    <property type="entry name" value="P-loop containing nucleotide triphosphate hydrolases"/>
    <property type="match status" value="1"/>
</dbReference>
<dbReference type="InterPro" id="IPR017871">
    <property type="entry name" value="ABC_transporter-like_CS"/>
</dbReference>
<dbReference type="PANTHER" id="PTHR42781:SF9">
    <property type="entry name" value="AMINO ACID ABC TRANSPORTER, ATP-BINDING PROTEIN-RELATED"/>
    <property type="match status" value="1"/>
</dbReference>
<keyword evidence="7" id="KW-1185">Reference proteome</keyword>
<evidence type="ECO:0000259" key="5">
    <source>
        <dbReference type="PROSITE" id="PS50893"/>
    </source>
</evidence>
<dbReference type="OrthoDB" id="9800654at2"/>
<dbReference type="RefSeq" id="WP_126045214.1">
    <property type="nucleotide sequence ID" value="NZ_RXFM01000107.1"/>
</dbReference>
<comment type="caution">
    <text evidence="6">The sequence shown here is derived from an EMBL/GenBank/DDBJ whole genome shotgun (WGS) entry which is preliminary data.</text>
</comment>
<keyword evidence="3 6" id="KW-0067">ATP-binding</keyword>
<evidence type="ECO:0000313" key="7">
    <source>
        <dbReference type="Proteomes" id="UP000279470"/>
    </source>
</evidence>
<evidence type="ECO:0000256" key="4">
    <source>
        <dbReference type="ARBA" id="ARBA00024725"/>
    </source>
</evidence>
<dbReference type="EMBL" id="RXFM01000107">
    <property type="protein sequence ID" value="RST62461.1"/>
    <property type="molecule type" value="Genomic_DNA"/>
</dbReference>
<dbReference type="InterPro" id="IPR003439">
    <property type="entry name" value="ABC_transporter-like_ATP-bd"/>
</dbReference>
<dbReference type="Proteomes" id="UP000279470">
    <property type="component" value="Unassembled WGS sequence"/>
</dbReference>
<dbReference type="PANTHER" id="PTHR42781">
    <property type="entry name" value="SPERMIDINE/PUTRESCINE IMPORT ATP-BINDING PROTEIN POTA"/>
    <property type="match status" value="1"/>
</dbReference>
<keyword evidence="1" id="KW-0813">Transport</keyword>
<evidence type="ECO:0000256" key="3">
    <source>
        <dbReference type="ARBA" id="ARBA00022840"/>
    </source>
</evidence>
<protein>
    <submittedName>
        <fullName evidence="6">ATP-binding cassette domain-containing protein</fullName>
    </submittedName>
</protein>
<dbReference type="GO" id="GO:0005524">
    <property type="term" value="F:ATP binding"/>
    <property type="evidence" value="ECO:0007669"/>
    <property type="project" value="UniProtKB-KW"/>
</dbReference>
<dbReference type="SUPFAM" id="SSF52540">
    <property type="entry name" value="P-loop containing nucleoside triphosphate hydrolases"/>
    <property type="match status" value="1"/>
</dbReference>
<dbReference type="SMART" id="SM00382">
    <property type="entry name" value="AAA"/>
    <property type="match status" value="1"/>
</dbReference>
<dbReference type="GO" id="GO:0016887">
    <property type="term" value="F:ATP hydrolysis activity"/>
    <property type="evidence" value="ECO:0007669"/>
    <property type="project" value="InterPro"/>
</dbReference>
<evidence type="ECO:0000313" key="6">
    <source>
        <dbReference type="EMBL" id="RST62461.1"/>
    </source>
</evidence>